<dbReference type="STRING" id="1514105.AOC36_05125"/>
<dbReference type="InterPro" id="IPR005149">
    <property type="entry name" value="Tscrpt_reg_PadR_N"/>
</dbReference>
<dbReference type="PANTHER" id="PTHR33169:SF14">
    <property type="entry name" value="TRANSCRIPTIONAL REGULATOR RV3488"/>
    <property type="match status" value="1"/>
</dbReference>
<dbReference type="InterPro" id="IPR036390">
    <property type="entry name" value="WH_DNA-bd_sf"/>
</dbReference>
<reference evidence="2 3" key="1">
    <citation type="submission" date="2015-10" db="EMBL/GenBank/DDBJ databases">
        <title>Erysipelothrix larvae sp. LV19 isolated from the larval gut of the rhinoceros beetle, Trypoxylus dichotomus.</title>
        <authorList>
            <person name="Lim S."/>
            <person name="Kim B.-C."/>
        </authorList>
    </citation>
    <scope>NUCLEOTIDE SEQUENCE [LARGE SCALE GENOMIC DNA]</scope>
    <source>
        <strain evidence="2 3">LV19</strain>
    </source>
</reference>
<feature type="domain" description="Transcription regulator PadR N-terminal" evidence="1">
    <location>
        <begin position="15"/>
        <end position="86"/>
    </location>
</feature>
<keyword evidence="3" id="KW-1185">Reference proteome</keyword>
<dbReference type="KEGG" id="erl:AOC36_05125"/>
<evidence type="ECO:0000259" key="1">
    <source>
        <dbReference type="Pfam" id="PF03551"/>
    </source>
</evidence>
<sequence length="107" mass="12388">MDDKQLLKGVLEGCVLAIISRKETYGYELIVILREYGFEDIQEGTLYPILTRLEKKGYIRARGVRSEIGPIRKYFSITAVGRYHLSQFVQSYAKLTQRSLKILKEVN</sequence>
<dbReference type="InterPro" id="IPR036388">
    <property type="entry name" value="WH-like_DNA-bd_sf"/>
</dbReference>
<dbReference type="Proteomes" id="UP000063781">
    <property type="component" value="Chromosome"/>
</dbReference>
<name>A0A0X8GZR8_9FIRM</name>
<dbReference type="Pfam" id="PF03551">
    <property type="entry name" value="PadR"/>
    <property type="match status" value="1"/>
</dbReference>
<dbReference type="PANTHER" id="PTHR33169">
    <property type="entry name" value="PADR-FAMILY TRANSCRIPTIONAL REGULATOR"/>
    <property type="match status" value="1"/>
</dbReference>
<dbReference type="RefSeq" id="WP_067632101.1">
    <property type="nucleotide sequence ID" value="NZ_CP013213.1"/>
</dbReference>
<organism evidence="2 3">
    <name type="scientific">Erysipelothrix larvae</name>
    <dbReference type="NCBI Taxonomy" id="1514105"/>
    <lineage>
        <taxon>Bacteria</taxon>
        <taxon>Bacillati</taxon>
        <taxon>Bacillota</taxon>
        <taxon>Erysipelotrichia</taxon>
        <taxon>Erysipelotrichales</taxon>
        <taxon>Erysipelotrichaceae</taxon>
        <taxon>Erysipelothrix</taxon>
    </lineage>
</organism>
<gene>
    <name evidence="2" type="ORF">AOC36_05125</name>
</gene>
<dbReference type="EMBL" id="CP013213">
    <property type="protein sequence ID" value="AMC93380.1"/>
    <property type="molecule type" value="Genomic_DNA"/>
</dbReference>
<dbReference type="OrthoDB" id="9808017at2"/>
<proteinExistence type="predicted"/>
<dbReference type="SUPFAM" id="SSF46785">
    <property type="entry name" value="Winged helix' DNA-binding domain"/>
    <property type="match status" value="1"/>
</dbReference>
<dbReference type="Gene3D" id="1.10.10.10">
    <property type="entry name" value="Winged helix-like DNA-binding domain superfamily/Winged helix DNA-binding domain"/>
    <property type="match status" value="1"/>
</dbReference>
<evidence type="ECO:0000313" key="2">
    <source>
        <dbReference type="EMBL" id="AMC93380.1"/>
    </source>
</evidence>
<dbReference type="AlphaFoldDB" id="A0A0X8GZR8"/>
<accession>A0A0X8GZR8</accession>
<evidence type="ECO:0000313" key="3">
    <source>
        <dbReference type="Proteomes" id="UP000063781"/>
    </source>
</evidence>
<protein>
    <submittedName>
        <fullName evidence="2">PadR family transcriptional regulator</fullName>
    </submittedName>
</protein>
<dbReference type="InterPro" id="IPR052509">
    <property type="entry name" value="Metal_resp_DNA-bind_regulator"/>
</dbReference>